<dbReference type="NCBIfam" id="TIGR02868">
    <property type="entry name" value="CydC"/>
    <property type="match status" value="1"/>
</dbReference>
<keyword evidence="6 7" id="KW-0472">Membrane</keyword>
<reference evidence="10 11" key="1">
    <citation type="submission" date="2019-09" db="EMBL/GenBank/DDBJ databases">
        <authorList>
            <person name="Kevbrin V."/>
            <person name="Grouzdev D.S."/>
        </authorList>
    </citation>
    <scope>NUCLEOTIDE SEQUENCE [LARGE SCALE GENOMIC DNA]</scope>
    <source>
        <strain evidence="10 11">G-192</strain>
    </source>
</reference>
<feature type="transmembrane region" description="Helical" evidence="7">
    <location>
        <begin position="245"/>
        <end position="265"/>
    </location>
</feature>
<feature type="transmembrane region" description="Helical" evidence="7">
    <location>
        <begin position="130"/>
        <end position="152"/>
    </location>
</feature>
<dbReference type="PROSITE" id="PS50893">
    <property type="entry name" value="ABC_TRANSPORTER_2"/>
    <property type="match status" value="1"/>
</dbReference>
<sequence length="576" mass="58899">MKDLLFFLSLARQDRWRLALGAALAAASAVTGLALMALAGWVAAAAGAGTVLVMGALIGGGGLRLLALMRPVLRYSERMASHDAAFRALARLRLWVFDAAAPLAPGPLTALRSGDLLARVTRDVDALDALYMRMTTTLAAALAALIAAAVLLALTAPAALPAVLGLYILTALVLPAAAARCSAAPGARAVSASALARAEAADLVSGLADLKAGGADARVIARLDSASVNWVGAQRQLNASARRHGAILSLAGPLILIAGFAAAHAGGAPPALAALAGFAGFALFETALPLVQAGEQYGQTRTAAGRLRALSATAPAIASAVRPAPAPASHDLAFEGVRFTYPGADKPALNGLDLTLPEGARLAVTGASGAGKSSLIRLALAFYAPDAGAVRLGGAPVPTLDPGDVRSRLALAGQRAELLSGTVAENLRLARPDANEAALWDALALARADKFVRELPDGLDTWIGEQGGLISGGQARRLVLARAYLRDAPVLLLDEPSEGLDADTEADIAESLAVWLDADPRRSALIITHRPRLLALAHEAVVMEEGRVIERGAPEALSARGGAFARLFPDYSSEAL</sequence>
<dbReference type="InterPro" id="IPR017871">
    <property type="entry name" value="ABC_transporter-like_CS"/>
</dbReference>
<evidence type="ECO:0000256" key="2">
    <source>
        <dbReference type="ARBA" id="ARBA00022692"/>
    </source>
</evidence>
<evidence type="ECO:0000256" key="4">
    <source>
        <dbReference type="ARBA" id="ARBA00022840"/>
    </source>
</evidence>
<evidence type="ECO:0000313" key="11">
    <source>
        <dbReference type="Proteomes" id="UP000325122"/>
    </source>
</evidence>
<dbReference type="SMART" id="SM00382">
    <property type="entry name" value="AAA"/>
    <property type="match status" value="1"/>
</dbReference>
<dbReference type="EMBL" id="VWOJ01000003">
    <property type="protein sequence ID" value="KAA5802257.1"/>
    <property type="molecule type" value="Genomic_DNA"/>
</dbReference>
<evidence type="ECO:0000256" key="1">
    <source>
        <dbReference type="ARBA" id="ARBA00004651"/>
    </source>
</evidence>
<keyword evidence="11" id="KW-1185">Reference proteome</keyword>
<dbReference type="PROSITE" id="PS00211">
    <property type="entry name" value="ABC_TRANSPORTER_1"/>
    <property type="match status" value="1"/>
</dbReference>
<keyword evidence="2 7" id="KW-0812">Transmembrane</keyword>
<evidence type="ECO:0000256" key="7">
    <source>
        <dbReference type="SAM" id="Phobius"/>
    </source>
</evidence>
<dbReference type="GO" id="GO:0045454">
    <property type="term" value="P:cell redox homeostasis"/>
    <property type="evidence" value="ECO:0007669"/>
    <property type="project" value="InterPro"/>
</dbReference>
<dbReference type="GO" id="GO:0140359">
    <property type="term" value="F:ABC-type transporter activity"/>
    <property type="evidence" value="ECO:0007669"/>
    <property type="project" value="InterPro"/>
</dbReference>
<name>A0A5M6ZEM3_9PROT</name>
<feature type="transmembrane region" description="Helical" evidence="7">
    <location>
        <begin position="158"/>
        <end position="178"/>
    </location>
</feature>
<dbReference type="InterPro" id="IPR011527">
    <property type="entry name" value="ABC1_TM_dom"/>
</dbReference>
<evidence type="ECO:0000256" key="3">
    <source>
        <dbReference type="ARBA" id="ARBA00022741"/>
    </source>
</evidence>
<dbReference type="AlphaFoldDB" id="A0A5M6ZEM3"/>
<dbReference type="InterPro" id="IPR003593">
    <property type="entry name" value="AAA+_ATPase"/>
</dbReference>
<evidence type="ECO:0000256" key="6">
    <source>
        <dbReference type="ARBA" id="ARBA00023136"/>
    </source>
</evidence>
<dbReference type="InterPro" id="IPR003439">
    <property type="entry name" value="ABC_transporter-like_ATP-bd"/>
</dbReference>
<dbReference type="SUPFAM" id="SSF90123">
    <property type="entry name" value="ABC transporter transmembrane region"/>
    <property type="match status" value="1"/>
</dbReference>
<dbReference type="PROSITE" id="PS50929">
    <property type="entry name" value="ABC_TM1F"/>
    <property type="match status" value="1"/>
</dbReference>
<keyword evidence="5 7" id="KW-1133">Transmembrane helix</keyword>
<keyword evidence="3" id="KW-0547">Nucleotide-binding</keyword>
<organism evidence="10 11">
    <name type="scientific">Alkalicaulis satelles</name>
    <dbReference type="NCBI Taxonomy" id="2609175"/>
    <lineage>
        <taxon>Bacteria</taxon>
        <taxon>Pseudomonadati</taxon>
        <taxon>Pseudomonadota</taxon>
        <taxon>Alphaproteobacteria</taxon>
        <taxon>Maricaulales</taxon>
        <taxon>Maricaulaceae</taxon>
        <taxon>Alkalicaulis</taxon>
    </lineage>
</organism>
<keyword evidence="4" id="KW-0067">ATP-binding</keyword>
<evidence type="ECO:0000259" key="9">
    <source>
        <dbReference type="PROSITE" id="PS50929"/>
    </source>
</evidence>
<dbReference type="GO" id="GO:0005524">
    <property type="term" value="F:ATP binding"/>
    <property type="evidence" value="ECO:0007669"/>
    <property type="project" value="UniProtKB-KW"/>
</dbReference>
<dbReference type="InterPro" id="IPR036640">
    <property type="entry name" value="ABC1_TM_sf"/>
</dbReference>
<dbReference type="GO" id="GO:0005886">
    <property type="term" value="C:plasma membrane"/>
    <property type="evidence" value="ECO:0007669"/>
    <property type="project" value="UniProtKB-SubCell"/>
</dbReference>
<proteinExistence type="predicted"/>
<dbReference type="GO" id="GO:0034775">
    <property type="term" value="P:glutathione transmembrane transport"/>
    <property type="evidence" value="ECO:0007669"/>
    <property type="project" value="InterPro"/>
</dbReference>
<feature type="domain" description="ABC transporter" evidence="8">
    <location>
        <begin position="332"/>
        <end position="570"/>
    </location>
</feature>
<dbReference type="SUPFAM" id="SSF52540">
    <property type="entry name" value="P-loop containing nucleoside triphosphate hydrolases"/>
    <property type="match status" value="1"/>
</dbReference>
<dbReference type="Proteomes" id="UP000325122">
    <property type="component" value="Unassembled WGS sequence"/>
</dbReference>
<dbReference type="RefSeq" id="WP_150023508.1">
    <property type="nucleotide sequence ID" value="NZ_VWOJ01000003.1"/>
</dbReference>
<gene>
    <name evidence="10" type="primary">cydC</name>
    <name evidence="10" type="ORF">F1654_10500</name>
</gene>
<dbReference type="InterPro" id="IPR027417">
    <property type="entry name" value="P-loop_NTPase"/>
</dbReference>
<dbReference type="InterPro" id="IPR039421">
    <property type="entry name" value="Type_1_exporter"/>
</dbReference>
<dbReference type="InterPro" id="IPR014223">
    <property type="entry name" value="ABC_CydC/D"/>
</dbReference>
<evidence type="ECO:0000313" key="10">
    <source>
        <dbReference type="EMBL" id="KAA5802257.1"/>
    </source>
</evidence>
<evidence type="ECO:0000256" key="5">
    <source>
        <dbReference type="ARBA" id="ARBA00022989"/>
    </source>
</evidence>
<dbReference type="Gene3D" id="3.40.50.300">
    <property type="entry name" value="P-loop containing nucleotide triphosphate hydrolases"/>
    <property type="match status" value="1"/>
</dbReference>
<dbReference type="PANTHER" id="PTHR24221">
    <property type="entry name" value="ATP-BINDING CASSETTE SUB-FAMILY B"/>
    <property type="match status" value="1"/>
</dbReference>
<comment type="subcellular location">
    <subcellularLocation>
        <location evidence="1">Cell membrane</location>
        <topology evidence="1">Multi-pass membrane protein</topology>
    </subcellularLocation>
</comment>
<dbReference type="PANTHER" id="PTHR24221:SF654">
    <property type="entry name" value="ATP-BINDING CASSETTE SUB-FAMILY B MEMBER 6"/>
    <property type="match status" value="1"/>
</dbReference>
<dbReference type="Pfam" id="PF00005">
    <property type="entry name" value="ABC_tran"/>
    <property type="match status" value="1"/>
</dbReference>
<accession>A0A5M6ZEM3</accession>
<evidence type="ECO:0000259" key="8">
    <source>
        <dbReference type="PROSITE" id="PS50893"/>
    </source>
</evidence>
<feature type="transmembrane region" description="Helical" evidence="7">
    <location>
        <begin position="20"/>
        <end position="42"/>
    </location>
</feature>
<dbReference type="Gene3D" id="1.20.1560.10">
    <property type="entry name" value="ABC transporter type 1, transmembrane domain"/>
    <property type="match status" value="1"/>
</dbReference>
<feature type="transmembrane region" description="Helical" evidence="7">
    <location>
        <begin position="48"/>
        <end position="69"/>
    </location>
</feature>
<dbReference type="GO" id="GO:0016887">
    <property type="term" value="F:ATP hydrolysis activity"/>
    <property type="evidence" value="ECO:0007669"/>
    <property type="project" value="InterPro"/>
</dbReference>
<comment type="caution">
    <text evidence="10">The sequence shown here is derived from an EMBL/GenBank/DDBJ whole genome shotgun (WGS) entry which is preliminary data.</text>
</comment>
<protein>
    <submittedName>
        <fullName evidence="10">Thiol reductant ABC exporter subunit CydC</fullName>
    </submittedName>
</protein>
<feature type="domain" description="ABC transmembrane type-1" evidence="9">
    <location>
        <begin position="19"/>
        <end position="302"/>
    </location>
</feature>